<sequence length="113" mass="13044">MNSKINAYLFDILRTIEELEGFFKENEITLHILLSKTIITRATERNLEIIGECVKKILAIDPSFPISNARQIIATRNFIAHEYGVISYEIIIEVLNTHLPILKREVHELLKGK</sequence>
<dbReference type="GO" id="GO:0004540">
    <property type="term" value="F:RNA nuclease activity"/>
    <property type="evidence" value="ECO:0007669"/>
    <property type="project" value="InterPro"/>
</dbReference>
<dbReference type="Proteomes" id="UP000588604">
    <property type="component" value="Unassembled WGS sequence"/>
</dbReference>
<evidence type="ECO:0000313" key="6">
    <source>
        <dbReference type="EMBL" id="MBB6328702.1"/>
    </source>
</evidence>
<keyword evidence="3" id="KW-0540">Nuclease</keyword>
<gene>
    <name evidence="6" type="ORF">FHS59_004361</name>
</gene>
<keyword evidence="5" id="KW-0378">Hydrolase</keyword>
<proteinExistence type="predicted"/>
<evidence type="ECO:0000256" key="1">
    <source>
        <dbReference type="ARBA" id="ARBA00022553"/>
    </source>
</evidence>
<dbReference type="EMBL" id="JACIJO010000005">
    <property type="protein sequence ID" value="MBB6328702.1"/>
    <property type="molecule type" value="Genomic_DNA"/>
</dbReference>
<dbReference type="PANTHER" id="PTHR34139">
    <property type="entry name" value="UPF0331 PROTEIN MJ0127"/>
    <property type="match status" value="1"/>
</dbReference>
<dbReference type="GO" id="GO:0110001">
    <property type="term" value="C:toxin-antitoxin complex"/>
    <property type="evidence" value="ECO:0007669"/>
    <property type="project" value="InterPro"/>
</dbReference>
<dbReference type="Pfam" id="PF01934">
    <property type="entry name" value="HepT-like"/>
    <property type="match status" value="1"/>
</dbReference>
<keyword evidence="2" id="KW-1277">Toxin-antitoxin system</keyword>
<organism evidence="6 7">
    <name type="scientific">Algoriphagus iocasae</name>
    <dbReference type="NCBI Taxonomy" id="1836499"/>
    <lineage>
        <taxon>Bacteria</taxon>
        <taxon>Pseudomonadati</taxon>
        <taxon>Bacteroidota</taxon>
        <taxon>Cytophagia</taxon>
        <taxon>Cytophagales</taxon>
        <taxon>Cyclobacteriaceae</taxon>
        <taxon>Algoriphagus</taxon>
    </lineage>
</organism>
<dbReference type="InterPro" id="IPR008201">
    <property type="entry name" value="HepT-like"/>
</dbReference>
<dbReference type="PANTHER" id="PTHR34139:SF1">
    <property type="entry name" value="RNASE MJ1380-RELATED"/>
    <property type="match status" value="1"/>
</dbReference>
<dbReference type="InterPro" id="IPR051813">
    <property type="entry name" value="HepT_RNase_toxin"/>
</dbReference>
<name>A0A841MK72_9BACT</name>
<evidence type="ECO:0000256" key="3">
    <source>
        <dbReference type="ARBA" id="ARBA00022722"/>
    </source>
</evidence>
<keyword evidence="7" id="KW-1185">Reference proteome</keyword>
<evidence type="ECO:0000256" key="4">
    <source>
        <dbReference type="ARBA" id="ARBA00022741"/>
    </source>
</evidence>
<accession>A0A841MK72</accession>
<dbReference type="AlphaFoldDB" id="A0A841MK72"/>
<dbReference type="GO" id="GO:0000166">
    <property type="term" value="F:nucleotide binding"/>
    <property type="evidence" value="ECO:0007669"/>
    <property type="project" value="UniProtKB-KW"/>
</dbReference>
<evidence type="ECO:0000313" key="7">
    <source>
        <dbReference type="Proteomes" id="UP000588604"/>
    </source>
</evidence>
<comment type="caution">
    <text evidence="6">The sequence shown here is derived from an EMBL/GenBank/DDBJ whole genome shotgun (WGS) entry which is preliminary data.</text>
</comment>
<protein>
    <submittedName>
        <fullName evidence="6">Uncharacterized protein with HEPN domain</fullName>
    </submittedName>
</protein>
<evidence type="ECO:0000256" key="5">
    <source>
        <dbReference type="ARBA" id="ARBA00022801"/>
    </source>
</evidence>
<keyword evidence="1" id="KW-0597">Phosphoprotein</keyword>
<dbReference type="RefSeq" id="WP_184498050.1">
    <property type="nucleotide sequence ID" value="NZ_JACIJO010000005.1"/>
</dbReference>
<dbReference type="GO" id="GO:0016787">
    <property type="term" value="F:hydrolase activity"/>
    <property type="evidence" value="ECO:0007669"/>
    <property type="project" value="UniProtKB-KW"/>
</dbReference>
<reference evidence="6 7" key="1">
    <citation type="submission" date="2020-08" db="EMBL/GenBank/DDBJ databases">
        <title>Genomic Encyclopedia of Type Strains, Phase IV (KMG-IV): sequencing the most valuable type-strain genomes for metagenomic binning, comparative biology and taxonomic classification.</title>
        <authorList>
            <person name="Goeker M."/>
        </authorList>
    </citation>
    <scope>NUCLEOTIDE SEQUENCE [LARGE SCALE GENOMIC DNA]</scope>
    <source>
        <strain evidence="6 7">DSM 102044</strain>
    </source>
</reference>
<keyword evidence="4" id="KW-0547">Nucleotide-binding</keyword>
<evidence type="ECO:0000256" key="2">
    <source>
        <dbReference type="ARBA" id="ARBA00022649"/>
    </source>
</evidence>